<keyword evidence="4" id="KW-0479">Metal-binding</keyword>
<feature type="region of interest" description="Disordered" evidence="18">
    <location>
        <begin position="518"/>
        <end position="541"/>
    </location>
</feature>
<evidence type="ECO:0000256" key="3">
    <source>
        <dbReference type="ARBA" id="ARBA00012720"/>
    </source>
</evidence>
<accession>H3GG88</accession>
<dbReference type="InParanoid" id="H3GG88"/>
<dbReference type="Proteomes" id="UP000005238">
    <property type="component" value="Unassembled WGS sequence"/>
</dbReference>
<dbReference type="InterPro" id="IPR023170">
    <property type="entry name" value="HhH_base_excis_C"/>
</dbReference>
<dbReference type="InterPro" id="IPR035940">
    <property type="entry name" value="CAP_sf"/>
</dbReference>
<evidence type="ECO:0000256" key="1">
    <source>
        <dbReference type="ARBA" id="ARBA00004123"/>
    </source>
</evidence>
<keyword evidence="12" id="KW-0511">Multifunctional enzyme</keyword>
<feature type="binding site" evidence="16">
    <location>
        <begin position="937"/>
        <end position="938"/>
    </location>
    <ligand>
        <name>substrate</name>
    </ligand>
</feature>
<evidence type="ECO:0000256" key="11">
    <source>
        <dbReference type="ARBA" id="ARBA00023242"/>
    </source>
</evidence>
<dbReference type="SUPFAM" id="SSF52799">
    <property type="entry name" value="(Phosphotyrosine protein) phosphatases II"/>
    <property type="match status" value="1"/>
</dbReference>
<dbReference type="VEuPathDB" id="FungiDB:KRP22_1041"/>
<feature type="binding site" evidence="16">
    <location>
        <begin position="1006"/>
        <end position="1012"/>
    </location>
    <ligand>
        <name>substrate</name>
    </ligand>
</feature>
<reference evidence="21" key="2">
    <citation type="submission" date="2015-06" db="UniProtKB">
        <authorList>
            <consortium name="EnsemblProtists"/>
        </authorList>
    </citation>
    <scope>IDENTIFICATION</scope>
    <source>
        <strain evidence="21">Pr102</strain>
    </source>
</reference>
<evidence type="ECO:0000256" key="18">
    <source>
        <dbReference type="SAM" id="MobiDB-lite"/>
    </source>
</evidence>
<feature type="compositionally biased region" description="Basic residues" evidence="18">
    <location>
        <begin position="349"/>
        <end position="360"/>
    </location>
</feature>
<evidence type="ECO:0000256" key="12">
    <source>
        <dbReference type="ARBA" id="ARBA00023268"/>
    </source>
</evidence>
<evidence type="ECO:0000256" key="14">
    <source>
        <dbReference type="ARBA" id="ARBA00044632"/>
    </source>
</evidence>
<dbReference type="GO" id="GO:0005634">
    <property type="term" value="C:nucleus"/>
    <property type="evidence" value="ECO:0007669"/>
    <property type="project" value="UniProtKB-SubCell"/>
</dbReference>
<dbReference type="InterPro" id="IPR014044">
    <property type="entry name" value="CAP_dom"/>
</dbReference>
<dbReference type="VEuPathDB" id="FungiDB:KRP23_13369"/>
<dbReference type="VEuPathDB" id="FungiDB:KRP23_13092"/>
<evidence type="ECO:0000256" key="7">
    <source>
        <dbReference type="ARBA" id="ARBA00022801"/>
    </source>
</evidence>
<dbReference type="InterPro" id="IPR001876">
    <property type="entry name" value="Znf_RanBP2"/>
</dbReference>
<feature type="region of interest" description="Disordered" evidence="18">
    <location>
        <begin position="1250"/>
        <end position="1274"/>
    </location>
</feature>
<proteinExistence type="inferred from homology"/>
<dbReference type="InterPro" id="IPR030564">
    <property type="entry name" value="Myotubularin"/>
</dbReference>
<comment type="similarity">
    <text evidence="2">Belongs to the type-1 OGG1 family.</text>
</comment>
<evidence type="ECO:0000256" key="9">
    <source>
        <dbReference type="ARBA" id="ARBA00023204"/>
    </source>
</evidence>
<keyword evidence="7" id="KW-0378">Hydrolase</keyword>
<dbReference type="InterPro" id="IPR003595">
    <property type="entry name" value="Tyr_Pase_cat"/>
</dbReference>
<keyword evidence="10" id="KW-0456">Lyase</keyword>
<dbReference type="EMBL" id="DS566007">
    <property type="status" value="NOT_ANNOTATED_CDS"/>
    <property type="molecule type" value="Genomic_DNA"/>
</dbReference>
<dbReference type="VEuPathDB" id="FungiDB:KRP22_1042"/>
<dbReference type="VEuPathDB" id="FungiDB:KRP23_13368"/>
<dbReference type="SMART" id="SM00404">
    <property type="entry name" value="PTPc_motif"/>
    <property type="match status" value="1"/>
</dbReference>
<keyword evidence="22" id="KW-1185">Reference proteome</keyword>
<evidence type="ECO:0000256" key="8">
    <source>
        <dbReference type="ARBA" id="ARBA00022833"/>
    </source>
</evidence>
<dbReference type="GO" id="GO:0006284">
    <property type="term" value="P:base-excision repair"/>
    <property type="evidence" value="ECO:0007669"/>
    <property type="project" value="InterPro"/>
</dbReference>
<dbReference type="InterPro" id="IPR010569">
    <property type="entry name" value="Myotubularin-like_Pase_dom"/>
</dbReference>
<protein>
    <recommendedName>
        <fullName evidence="3">DNA-(apurinic or apyrimidinic site) lyase</fullName>
        <ecNumber evidence="3">4.2.99.18</ecNumber>
    </recommendedName>
</protein>
<dbReference type="VEuPathDB" id="FungiDB:KRP22_13269"/>
<dbReference type="eggNOG" id="KOG4471">
    <property type="taxonomic scope" value="Eukaryota"/>
</dbReference>
<dbReference type="GO" id="GO:0003684">
    <property type="term" value="F:damaged DNA binding"/>
    <property type="evidence" value="ECO:0007669"/>
    <property type="project" value="InterPro"/>
</dbReference>
<comment type="catalytic activity">
    <reaction evidence="14">
        <text>2'-deoxyribonucleotide-(2'-deoxyribose 5'-phosphate)-2'-deoxyribonucleotide-DNA = a 3'-end 2'-deoxyribonucleotide-(2,3-dehydro-2,3-deoxyribose 5'-phosphate)-DNA + a 5'-end 5'-phospho-2'-deoxyribonucleoside-DNA + H(+)</text>
        <dbReference type="Rhea" id="RHEA:66592"/>
        <dbReference type="Rhea" id="RHEA-COMP:13180"/>
        <dbReference type="Rhea" id="RHEA-COMP:16897"/>
        <dbReference type="Rhea" id="RHEA-COMP:17067"/>
        <dbReference type="ChEBI" id="CHEBI:15378"/>
        <dbReference type="ChEBI" id="CHEBI:136412"/>
        <dbReference type="ChEBI" id="CHEBI:157695"/>
        <dbReference type="ChEBI" id="CHEBI:167181"/>
        <dbReference type="EC" id="4.2.99.18"/>
    </reaction>
</comment>
<keyword evidence="6 17" id="KW-0863">Zinc-finger</keyword>
<dbReference type="SUPFAM" id="SSF48150">
    <property type="entry name" value="DNA-glycosylase"/>
    <property type="match status" value="1"/>
</dbReference>
<organism evidence="21 22">
    <name type="scientific">Phytophthora ramorum</name>
    <name type="common">Sudden oak death agent</name>
    <dbReference type="NCBI Taxonomy" id="164328"/>
    <lineage>
        <taxon>Eukaryota</taxon>
        <taxon>Sar</taxon>
        <taxon>Stramenopiles</taxon>
        <taxon>Oomycota</taxon>
        <taxon>Peronosporomycetes</taxon>
        <taxon>Peronosporales</taxon>
        <taxon>Peronosporaceae</taxon>
        <taxon>Phytophthora</taxon>
    </lineage>
</organism>
<dbReference type="GO" id="GO:0005737">
    <property type="term" value="C:cytoplasm"/>
    <property type="evidence" value="ECO:0000318"/>
    <property type="project" value="GO_Central"/>
</dbReference>
<evidence type="ECO:0000256" key="2">
    <source>
        <dbReference type="ARBA" id="ARBA00010679"/>
    </source>
</evidence>
<feature type="region of interest" description="Disordered" evidence="18">
    <location>
        <begin position="341"/>
        <end position="380"/>
    </location>
</feature>
<dbReference type="Pfam" id="PF00730">
    <property type="entry name" value="HhH-GPD"/>
    <property type="match status" value="1"/>
</dbReference>
<name>H3GG88_PHYRM</name>
<dbReference type="PROSITE" id="PS01358">
    <property type="entry name" value="ZF_RANBP2_1"/>
    <property type="match status" value="1"/>
</dbReference>
<dbReference type="InterPro" id="IPR003265">
    <property type="entry name" value="HhH-GPD_domain"/>
</dbReference>
<evidence type="ECO:0000259" key="19">
    <source>
        <dbReference type="PROSITE" id="PS50199"/>
    </source>
</evidence>
<evidence type="ECO:0000256" key="17">
    <source>
        <dbReference type="PROSITE-ProRule" id="PRU00322"/>
    </source>
</evidence>
<dbReference type="InterPro" id="IPR012904">
    <property type="entry name" value="OGG_N"/>
</dbReference>
<feature type="domain" description="RanBP2-type" evidence="19">
    <location>
        <begin position="1309"/>
        <end position="1337"/>
    </location>
</feature>
<dbReference type="PROSITE" id="PS51339">
    <property type="entry name" value="PPASE_MYOTUBULARIN"/>
    <property type="match status" value="1"/>
</dbReference>
<dbReference type="CDD" id="cd05379">
    <property type="entry name" value="CAP_bacterial"/>
    <property type="match status" value="1"/>
</dbReference>
<dbReference type="InterPro" id="IPR011257">
    <property type="entry name" value="DNA_glycosylase"/>
</dbReference>
<dbReference type="Pfam" id="PF06602">
    <property type="entry name" value="Myotub-related"/>
    <property type="match status" value="1"/>
</dbReference>
<feature type="domain" description="Myotubularin phosphatase" evidence="20">
    <location>
        <begin position="775"/>
        <end position="1170"/>
    </location>
</feature>
<dbReference type="HOGENOM" id="CLU_005828_0_0_1"/>
<dbReference type="Gene3D" id="3.30.310.40">
    <property type="match status" value="1"/>
</dbReference>
<feature type="compositionally biased region" description="Pro residues" evidence="18">
    <location>
        <begin position="1177"/>
        <end position="1187"/>
    </location>
</feature>
<dbReference type="PANTHER" id="PTHR10807:SF128">
    <property type="entry name" value="PHOSPHATIDYLINOSITOL-3,5-BISPHOSPHATE 3-PHOSPHATASE"/>
    <property type="match status" value="1"/>
</dbReference>
<evidence type="ECO:0000313" key="22">
    <source>
        <dbReference type="Proteomes" id="UP000005238"/>
    </source>
</evidence>
<dbReference type="GO" id="GO:0006289">
    <property type="term" value="P:nucleotide-excision repair"/>
    <property type="evidence" value="ECO:0007669"/>
    <property type="project" value="InterPro"/>
</dbReference>
<dbReference type="GO" id="GO:0008270">
    <property type="term" value="F:zinc ion binding"/>
    <property type="evidence" value="ECO:0007669"/>
    <property type="project" value="UniProtKB-KW"/>
</dbReference>
<dbReference type="FunFam" id="1.10.1670.10:FF:000005">
    <property type="entry name" value="N-glycosylase/DNA lyase OGG1"/>
    <property type="match status" value="1"/>
</dbReference>
<dbReference type="GO" id="GO:0008534">
    <property type="term" value="F:oxidized purine nucleobase lesion DNA N-glycosylase activity"/>
    <property type="evidence" value="ECO:0007669"/>
    <property type="project" value="InterPro"/>
</dbReference>
<keyword evidence="11" id="KW-0539">Nucleus</keyword>
<dbReference type="SMART" id="SM00478">
    <property type="entry name" value="ENDO3c"/>
    <property type="match status" value="1"/>
</dbReference>
<dbReference type="PROSITE" id="PS50199">
    <property type="entry name" value="ZF_RANBP2_2"/>
    <property type="match status" value="1"/>
</dbReference>
<evidence type="ECO:0000256" key="13">
    <source>
        <dbReference type="ARBA" id="ARBA00023295"/>
    </source>
</evidence>
<evidence type="ECO:0000259" key="20">
    <source>
        <dbReference type="PROSITE" id="PS51339"/>
    </source>
</evidence>
<dbReference type="STRING" id="164328.H3GG88"/>
<dbReference type="InterPro" id="IPR029021">
    <property type="entry name" value="Prot-tyrosine_phosphatase-like"/>
</dbReference>
<sequence>MDSDGWMPLCSSRELCCNLTLESGQVFAWRRHPEAVATWLGVVGRRVFALRERSDIVQFRCLHPSDLPIEEGVEELTHYFRLDVAADPLYERWTTTPDRMTDIISRLRGLRIVRQDPVECLFSFICSSNNNISRIQGMVDKLKATYGDLIYEGESEGQKETHNYFYAFPSVDTLAGKCEEATLRALGFGYRAAFIVKTAKLLQELGGASYLDSIRDGKAVQRKVKKLKRTSSKDSVGGNEVEEEASYHDYQDELMVFAGVGRKVADCVALFSLEKLEAIPVDTHVWQIACRELDPSLSDRKSITPTVYRMVGDLFRTRFAPQAGWAHSVLFAGDLSAFRPELPGEEKKKSNKSPAKRKSKTASPKAITKRKTGVAKADDGARRLQTYTQSSDYVGLMLERVNLERGAQGLSPLCTNSKLQASAQRHSDDQAANNFMNHTGSDGSTMSQRATDAGYDWRGVAENVAAGQADVTEVMDAWMNSEGHRHNILGDYTMLGTAYAFTPDGLYRHFWTQDFGRSDTEQCDDGSSTSTTSNGVSMASPAGTCTAVTHTGARCSSPATDSSGQCSHHARMARVMALAPKSLAASPASSVSSVSMPQVSPSSSSSSSFDMSPMNSALPGDNGLHSLPGEAVVTTVGCSFVFPGALNLPDIPGALHITTFRLRFEPQSSSLRGVGGFHRLLDTALRGMPRAAVARLSYPQATASASRSLSSYNNGSGGLLTPTRLVVKFKDLRSWTLGGDVARLLPALNRYAYVDSPLSLFAFTSMGPTQEDLQAHSLYDVYEDFARMGVALKQGSSAYRVTELNAAFAMCPTYPRQLVVPAAASDSEVGAVASFRSKGRLPICSYVHAHNGAALWRCAQPKRGILHAQNPADEQYLLHIARASSGATSLYKGNLTRKIWIADCRPELNARVNNLTGGGTESGNLAHARVTFLNIGNIHAMRESIEAVRGLGGFTAQTNNTESMDLSWGSRVEDTKWLSHIRRVLSGALQVARAMEAQATTVVVHCSDGWDRTAQLCGLAQLLVDAHYRTRRGFLEVIEKEWVRPGHKFQDRVAPGKAEDDDDQQAPIFLQFLDCVWQLIRIFPTYFEFNERLLETMADALFSGKYGTFLGNCERERSSWSVRERTPSLYTLLLQGDRFVNPFYRASSTSALLPDSTAVLRQVTLWTSYYFRGAPFPASPPGNPSPPTYAADDSGDSTETSSGGQEDLEVAMAAALQRIRVLEDELRAATAPPPKPAPVSYPPLYSARSEADMRLQQASQPDTPVRYQQSSSDGYLYSSSASSISSISSNDVAQVLPPPMPAPLQQLTQAEAWTCSLCTKTNAVDVLQCVVCGRTPR</sequence>
<evidence type="ECO:0000256" key="15">
    <source>
        <dbReference type="PIRSR" id="PIRSR630564-1"/>
    </source>
</evidence>
<dbReference type="SUPFAM" id="SSF55945">
    <property type="entry name" value="TATA-box binding protein-like"/>
    <property type="match status" value="1"/>
</dbReference>
<dbReference type="Pfam" id="PF00188">
    <property type="entry name" value="CAP"/>
    <property type="match status" value="1"/>
</dbReference>
<dbReference type="Gene3D" id="3.40.33.10">
    <property type="entry name" value="CAP"/>
    <property type="match status" value="1"/>
</dbReference>
<feature type="region of interest" description="Disordered" evidence="18">
    <location>
        <begin position="589"/>
        <end position="617"/>
    </location>
</feature>
<keyword evidence="5" id="KW-0227">DNA damage</keyword>
<keyword evidence="8" id="KW-0862">Zinc</keyword>
<dbReference type="Gene3D" id="1.10.340.30">
    <property type="entry name" value="Hypothetical protein, domain 2"/>
    <property type="match status" value="1"/>
</dbReference>
<dbReference type="GO" id="GO:0140078">
    <property type="term" value="F:class I DNA-(apurinic or apyrimidinic site) endonuclease activity"/>
    <property type="evidence" value="ECO:0007669"/>
    <property type="project" value="UniProtKB-EC"/>
</dbReference>
<keyword evidence="9" id="KW-0234">DNA repair</keyword>
<feature type="compositionally biased region" description="Polar residues" evidence="18">
    <location>
        <begin position="1256"/>
        <end position="1269"/>
    </location>
</feature>
<dbReference type="SUPFAM" id="SSF55797">
    <property type="entry name" value="PR-1-like"/>
    <property type="match status" value="1"/>
</dbReference>
<comment type="subcellular location">
    <subcellularLocation>
        <location evidence="1">Nucleus</location>
    </subcellularLocation>
</comment>
<evidence type="ECO:0000256" key="10">
    <source>
        <dbReference type="ARBA" id="ARBA00023239"/>
    </source>
</evidence>
<dbReference type="Pfam" id="PF07934">
    <property type="entry name" value="OGG_N"/>
    <property type="match status" value="1"/>
</dbReference>
<evidence type="ECO:0000256" key="6">
    <source>
        <dbReference type="ARBA" id="ARBA00022771"/>
    </source>
</evidence>
<dbReference type="CDD" id="cd14507">
    <property type="entry name" value="PTP-MTM-like"/>
    <property type="match status" value="1"/>
</dbReference>
<reference evidence="22" key="1">
    <citation type="journal article" date="2006" name="Science">
        <title>Phytophthora genome sequences uncover evolutionary origins and mechanisms of pathogenesis.</title>
        <authorList>
            <person name="Tyler B.M."/>
            <person name="Tripathy S."/>
            <person name="Zhang X."/>
            <person name="Dehal P."/>
            <person name="Jiang R.H."/>
            <person name="Aerts A."/>
            <person name="Arredondo F.D."/>
            <person name="Baxter L."/>
            <person name="Bensasson D."/>
            <person name="Beynon J.L."/>
            <person name="Chapman J."/>
            <person name="Damasceno C.M."/>
            <person name="Dorrance A.E."/>
            <person name="Dou D."/>
            <person name="Dickerman A.W."/>
            <person name="Dubchak I.L."/>
            <person name="Garbelotto M."/>
            <person name="Gijzen M."/>
            <person name="Gordon S.G."/>
            <person name="Govers F."/>
            <person name="Grunwald N.J."/>
            <person name="Huang W."/>
            <person name="Ivors K.L."/>
            <person name="Jones R.W."/>
            <person name="Kamoun S."/>
            <person name="Krampis K."/>
            <person name="Lamour K.H."/>
            <person name="Lee M.K."/>
            <person name="McDonald W.H."/>
            <person name="Medina M."/>
            <person name="Meijer H.J."/>
            <person name="Nordberg E.K."/>
            <person name="Maclean D.J."/>
            <person name="Ospina-Giraldo M.D."/>
            <person name="Morris P.F."/>
            <person name="Phuntumart V."/>
            <person name="Putnam N.H."/>
            <person name="Rash S."/>
            <person name="Rose J.K."/>
            <person name="Sakihama Y."/>
            <person name="Salamov A.A."/>
            <person name="Savidor A."/>
            <person name="Scheuring C.F."/>
            <person name="Smith B.M."/>
            <person name="Sobral B.W."/>
            <person name="Terry A."/>
            <person name="Torto-Alalibo T.A."/>
            <person name="Win J."/>
            <person name="Xu Z."/>
            <person name="Zhang H."/>
            <person name="Grigoriev I.V."/>
            <person name="Rokhsar D.S."/>
            <person name="Boore J.L."/>
        </authorList>
    </citation>
    <scope>NUCLEOTIDE SEQUENCE [LARGE SCALE GENOMIC DNA]</scope>
    <source>
        <strain evidence="22">Pr102</strain>
    </source>
</reference>
<feature type="region of interest" description="Disordered" evidence="18">
    <location>
        <begin position="1177"/>
        <end position="1205"/>
    </location>
</feature>
<dbReference type="eggNOG" id="KOG2875">
    <property type="taxonomic scope" value="Eukaryota"/>
</dbReference>
<evidence type="ECO:0000313" key="21">
    <source>
        <dbReference type="EnsemblProtists" id="Phyra74818"/>
    </source>
</evidence>
<dbReference type="CDD" id="cd00056">
    <property type="entry name" value="ENDO3c"/>
    <property type="match status" value="1"/>
</dbReference>
<dbReference type="PROSITE" id="PS00383">
    <property type="entry name" value="TYR_PHOSPHATASE_1"/>
    <property type="match status" value="1"/>
</dbReference>
<keyword evidence="13" id="KW-0326">Glycosidase</keyword>
<evidence type="ECO:0000256" key="5">
    <source>
        <dbReference type="ARBA" id="ARBA00022763"/>
    </source>
</evidence>
<dbReference type="PANTHER" id="PTHR10807">
    <property type="entry name" value="MYOTUBULARIN-RELATED"/>
    <property type="match status" value="1"/>
</dbReference>
<dbReference type="InterPro" id="IPR016130">
    <property type="entry name" value="Tyr_Pase_AS"/>
</dbReference>
<evidence type="ECO:0000256" key="16">
    <source>
        <dbReference type="PIRSR" id="PIRSR630564-2"/>
    </source>
</evidence>
<dbReference type="EC" id="4.2.99.18" evidence="3"/>
<feature type="active site" description="Phosphocysteine intermediate" evidence="15">
    <location>
        <position position="1006"/>
    </location>
</feature>
<dbReference type="EnsemblProtists" id="Phyra74818">
    <property type="protein sequence ID" value="Phyra74818"/>
    <property type="gene ID" value="Phyra74818"/>
</dbReference>
<dbReference type="Gene3D" id="1.10.1670.10">
    <property type="entry name" value="Helix-hairpin-Helix base-excision DNA repair enzymes (C-terminal)"/>
    <property type="match status" value="1"/>
</dbReference>
<evidence type="ECO:0000256" key="4">
    <source>
        <dbReference type="ARBA" id="ARBA00022723"/>
    </source>
</evidence>